<dbReference type="FunFam" id="3.40.50.720:FF:000084">
    <property type="entry name" value="Short-chain dehydrogenase reductase"/>
    <property type="match status" value="1"/>
</dbReference>
<keyword evidence="3" id="KW-1185">Reference proteome</keyword>
<dbReference type="SUPFAM" id="SSF51735">
    <property type="entry name" value="NAD(P)-binding Rossmann-fold domains"/>
    <property type="match status" value="1"/>
</dbReference>
<dbReference type="Pfam" id="PF13561">
    <property type="entry name" value="adh_short_C2"/>
    <property type="match status" value="1"/>
</dbReference>
<dbReference type="EMBL" id="MU154533">
    <property type="protein sequence ID" value="KAF9499237.1"/>
    <property type="molecule type" value="Genomic_DNA"/>
</dbReference>
<dbReference type="Proteomes" id="UP000807025">
    <property type="component" value="Unassembled WGS sequence"/>
</dbReference>
<dbReference type="InterPro" id="IPR002347">
    <property type="entry name" value="SDR_fam"/>
</dbReference>
<dbReference type="PRINTS" id="PR00080">
    <property type="entry name" value="SDRFAMILY"/>
</dbReference>
<dbReference type="PANTHER" id="PTHR42760">
    <property type="entry name" value="SHORT-CHAIN DEHYDROGENASES/REDUCTASES FAMILY MEMBER"/>
    <property type="match status" value="1"/>
</dbReference>
<comment type="similarity">
    <text evidence="1">Belongs to the short-chain dehydrogenases/reductases (SDR) family.</text>
</comment>
<dbReference type="GO" id="GO:0048038">
    <property type="term" value="F:quinone binding"/>
    <property type="evidence" value="ECO:0007669"/>
    <property type="project" value="TreeGrafter"/>
</dbReference>
<gene>
    <name evidence="2" type="ORF">BDN71DRAFT_1503280</name>
</gene>
<comment type="caution">
    <text evidence="2">The sequence shown here is derived from an EMBL/GenBank/DDBJ whole genome shotgun (WGS) entry which is preliminary data.</text>
</comment>
<evidence type="ECO:0000313" key="2">
    <source>
        <dbReference type="EMBL" id="KAF9499237.1"/>
    </source>
</evidence>
<name>A0A9P6DC20_PLEER</name>
<dbReference type="Gene3D" id="3.40.50.720">
    <property type="entry name" value="NAD(P)-binding Rossmann-like Domain"/>
    <property type="match status" value="1"/>
</dbReference>
<protein>
    <submittedName>
        <fullName evidence="2">NAD(P)-binding protein</fullName>
    </submittedName>
</protein>
<dbReference type="GO" id="GO:0016616">
    <property type="term" value="F:oxidoreductase activity, acting on the CH-OH group of donors, NAD or NADP as acceptor"/>
    <property type="evidence" value="ECO:0007669"/>
    <property type="project" value="TreeGrafter"/>
</dbReference>
<dbReference type="OrthoDB" id="498125at2759"/>
<dbReference type="InterPro" id="IPR036291">
    <property type="entry name" value="NAD(P)-bd_dom_sf"/>
</dbReference>
<dbReference type="PRINTS" id="PR00081">
    <property type="entry name" value="GDHRDH"/>
</dbReference>
<dbReference type="NCBIfam" id="NF005559">
    <property type="entry name" value="PRK07231.1"/>
    <property type="match status" value="1"/>
</dbReference>
<proteinExistence type="inferred from homology"/>
<dbReference type="CDD" id="cd05233">
    <property type="entry name" value="SDR_c"/>
    <property type="match status" value="1"/>
</dbReference>
<sequence length="268" mass="28437">MSVSKGVALVTGASRGLGRAIALRLASDGYSLAVSDIPSNLQALNSLKAEIEGIKGSGRNLKAMSITADVREEEQVKEMIEKTVKDLGAVDVMVANAGISLTTTSMVDTSTEDFDQTLAVNIRGVFLCYKYAAKQMIAQHQQRGAPGGNIIGAASVTSKQAWPDASAYSASKWAVRGLTQASALELAPYGVRVNAYAPGLIETKMVEDYTIKQKVGYSEFVAERSQGIPLRRLGTPDEVADLVSFLVSDRASYITGQSVSINGGTFFD</sequence>
<dbReference type="GO" id="GO:0006633">
    <property type="term" value="P:fatty acid biosynthetic process"/>
    <property type="evidence" value="ECO:0007669"/>
    <property type="project" value="TreeGrafter"/>
</dbReference>
<dbReference type="AlphaFoldDB" id="A0A9P6DC20"/>
<organism evidence="2 3">
    <name type="scientific">Pleurotus eryngii</name>
    <name type="common">Boletus of the steppes</name>
    <dbReference type="NCBI Taxonomy" id="5323"/>
    <lineage>
        <taxon>Eukaryota</taxon>
        <taxon>Fungi</taxon>
        <taxon>Dikarya</taxon>
        <taxon>Basidiomycota</taxon>
        <taxon>Agaricomycotina</taxon>
        <taxon>Agaricomycetes</taxon>
        <taxon>Agaricomycetidae</taxon>
        <taxon>Agaricales</taxon>
        <taxon>Pleurotineae</taxon>
        <taxon>Pleurotaceae</taxon>
        <taxon>Pleurotus</taxon>
    </lineage>
</organism>
<accession>A0A9P6DC20</accession>
<evidence type="ECO:0000313" key="3">
    <source>
        <dbReference type="Proteomes" id="UP000807025"/>
    </source>
</evidence>
<evidence type="ECO:0000256" key="1">
    <source>
        <dbReference type="ARBA" id="ARBA00006484"/>
    </source>
</evidence>
<reference evidence="2" key="1">
    <citation type="submission" date="2020-11" db="EMBL/GenBank/DDBJ databases">
        <authorList>
            <consortium name="DOE Joint Genome Institute"/>
            <person name="Ahrendt S."/>
            <person name="Riley R."/>
            <person name="Andreopoulos W."/>
            <person name="Labutti K."/>
            <person name="Pangilinan J."/>
            <person name="Ruiz-Duenas F.J."/>
            <person name="Barrasa J.M."/>
            <person name="Sanchez-Garcia M."/>
            <person name="Camarero S."/>
            <person name="Miyauchi S."/>
            <person name="Serrano A."/>
            <person name="Linde D."/>
            <person name="Babiker R."/>
            <person name="Drula E."/>
            <person name="Ayuso-Fernandez I."/>
            <person name="Pacheco R."/>
            <person name="Padilla G."/>
            <person name="Ferreira P."/>
            <person name="Barriuso J."/>
            <person name="Kellner H."/>
            <person name="Castanera R."/>
            <person name="Alfaro M."/>
            <person name="Ramirez L."/>
            <person name="Pisabarro A.G."/>
            <person name="Kuo A."/>
            <person name="Tritt A."/>
            <person name="Lipzen A."/>
            <person name="He G."/>
            <person name="Yan M."/>
            <person name="Ng V."/>
            <person name="Cullen D."/>
            <person name="Martin F."/>
            <person name="Rosso M.-N."/>
            <person name="Henrissat B."/>
            <person name="Hibbett D."/>
            <person name="Martinez A.T."/>
            <person name="Grigoriev I.V."/>
        </authorList>
    </citation>
    <scope>NUCLEOTIDE SEQUENCE</scope>
    <source>
        <strain evidence="2">ATCC 90797</strain>
    </source>
</reference>
<dbReference type="PANTHER" id="PTHR42760:SF121">
    <property type="entry name" value="3-OXOACYL-(ACYL-CARRIER-PROTEIN) REDUCTASE"/>
    <property type="match status" value="1"/>
</dbReference>